<dbReference type="Proteomes" id="UP000004358">
    <property type="component" value="Unassembled WGS sequence"/>
</dbReference>
<evidence type="ECO:0000313" key="1">
    <source>
        <dbReference type="EMBL" id="EAQ78270.1"/>
    </source>
</evidence>
<dbReference type="AlphaFoldDB" id="A3ZYQ9"/>
<reference evidence="1 2" key="1">
    <citation type="submission" date="2006-02" db="EMBL/GenBank/DDBJ databases">
        <authorList>
            <person name="Amann R."/>
            <person name="Ferriera S."/>
            <person name="Johnson J."/>
            <person name="Kravitz S."/>
            <person name="Halpern A."/>
            <person name="Remington K."/>
            <person name="Beeson K."/>
            <person name="Tran B."/>
            <person name="Rogers Y.-H."/>
            <person name="Friedman R."/>
            <person name="Venter J.C."/>
        </authorList>
    </citation>
    <scope>NUCLEOTIDE SEQUENCE [LARGE SCALE GENOMIC DNA]</scope>
    <source>
        <strain evidence="1 2">DSM 3645</strain>
    </source>
</reference>
<dbReference type="HOGENOM" id="CLU_1583342_0_0_0"/>
<dbReference type="RefSeq" id="WP_002651512.1">
    <property type="nucleotide sequence ID" value="NZ_CH672376.1"/>
</dbReference>
<sequence length="168" mass="18579">MKLKLSLLFVTLLLMAVSLVGWYLRQPVSSLPPAVRTINGITLVDPQAPQYQAFLFCDEQRPVVVYLLQLPAGVKRLGGSDARAQLQQEIETRMTHLARLNGEYALFAGEAAEEKRPIPISPDEFELLFDIRNGALNNQPPHDALGEIWASHVAPHWQSSSPEAAAVD</sequence>
<evidence type="ECO:0000313" key="2">
    <source>
        <dbReference type="Proteomes" id="UP000004358"/>
    </source>
</evidence>
<gene>
    <name evidence="1" type="ORF">DSM3645_18076</name>
</gene>
<dbReference type="EMBL" id="AANZ01000022">
    <property type="protein sequence ID" value="EAQ78270.1"/>
    <property type="molecule type" value="Genomic_DNA"/>
</dbReference>
<dbReference type="EC" id="4.3.2.2" evidence="1"/>
<accession>A3ZYQ9</accession>
<dbReference type="GO" id="GO:0016829">
    <property type="term" value="F:lyase activity"/>
    <property type="evidence" value="ECO:0007669"/>
    <property type="project" value="UniProtKB-KW"/>
</dbReference>
<keyword evidence="1" id="KW-0456">Lyase</keyword>
<comment type="caution">
    <text evidence="1">The sequence shown here is derived from an EMBL/GenBank/DDBJ whole genome shotgun (WGS) entry which is preliminary data.</text>
</comment>
<proteinExistence type="predicted"/>
<name>A3ZYQ9_9BACT</name>
<protein>
    <submittedName>
        <fullName evidence="1">Adenylosuccinate lyase</fullName>
        <ecNumber evidence="1">4.3.2.2</ecNumber>
    </submittedName>
</protein>
<dbReference type="OrthoDB" id="9947268at2"/>
<organism evidence="1 2">
    <name type="scientific">Blastopirellula marina DSM 3645</name>
    <dbReference type="NCBI Taxonomy" id="314230"/>
    <lineage>
        <taxon>Bacteria</taxon>
        <taxon>Pseudomonadati</taxon>
        <taxon>Planctomycetota</taxon>
        <taxon>Planctomycetia</taxon>
        <taxon>Pirellulales</taxon>
        <taxon>Pirellulaceae</taxon>
        <taxon>Blastopirellula</taxon>
    </lineage>
</organism>